<proteinExistence type="inferred from homology"/>
<keyword evidence="6" id="KW-0418">Kinase</keyword>
<dbReference type="GO" id="GO:0070814">
    <property type="term" value="P:hydrogen sulfide biosynthetic process"/>
    <property type="evidence" value="ECO:0007669"/>
    <property type="project" value="UniProtKB-UniPathway"/>
</dbReference>
<dbReference type="InterPro" id="IPR027417">
    <property type="entry name" value="P-loop_NTPase"/>
</dbReference>
<dbReference type="Proteomes" id="UP000051861">
    <property type="component" value="Unassembled WGS sequence"/>
</dbReference>
<dbReference type="GO" id="GO:0005737">
    <property type="term" value="C:cytoplasm"/>
    <property type="evidence" value="ECO:0007669"/>
    <property type="project" value="TreeGrafter"/>
</dbReference>
<comment type="pathway">
    <text evidence="6">Sulfur metabolism; hydrogen sulfide biosynthesis; sulfite from sulfate: step 2/3.</text>
</comment>
<feature type="domain" description="APS kinase" evidence="7">
    <location>
        <begin position="13"/>
        <end position="159"/>
    </location>
</feature>
<organism evidence="8 9">
    <name type="scientific">candidate division WOR-1 bacterium DG_54_3</name>
    <dbReference type="NCBI Taxonomy" id="1703775"/>
    <lineage>
        <taxon>Bacteria</taxon>
        <taxon>Bacillati</taxon>
        <taxon>Saganbacteria</taxon>
    </lineage>
</organism>
<dbReference type="Pfam" id="PF01583">
    <property type="entry name" value="APS_kinase"/>
    <property type="match status" value="1"/>
</dbReference>
<dbReference type="EMBL" id="LIZX01000010">
    <property type="protein sequence ID" value="KPJ70005.1"/>
    <property type="molecule type" value="Genomic_DNA"/>
</dbReference>
<gene>
    <name evidence="8" type="ORF">AMJ44_01265</name>
</gene>
<dbReference type="EC" id="2.7.1.25" evidence="2 6"/>
<dbReference type="InterPro" id="IPR050512">
    <property type="entry name" value="Sulf_AdTrans/APS_kinase"/>
</dbReference>
<dbReference type="PANTHER" id="PTHR42700">
    <property type="entry name" value="SULFATE ADENYLYLTRANSFERASE"/>
    <property type="match status" value="1"/>
</dbReference>
<dbReference type="SUPFAM" id="SSF52540">
    <property type="entry name" value="P-loop containing nucleoside triphosphate hydrolases"/>
    <property type="match status" value="1"/>
</dbReference>
<evidence type="ECO:0000256" key="2">
    <source>
        <dbReference type="ARBA" id="ARBA00012121"/>
    </source>
</evidence>
<comment type="function">
    <text evidence="6">Catalyzes the synthesis of activated sulfate.</text>
</comment>
<accession>A0A0S7Y5K1</accession>
<dbReference type="PANTHER" id="PTHR42700:SF1">
    <property type="entry name" value="SULFATE ADENYLYLTRANSFERASE"/>
    <property type="match status" value="1"/>
</dbReference>
<dbReference type="GO" id="GO:0004781">
    <property type="term" value="F:sulfate adenylyltransferase (ATP) activity"/>
    <property type="evidence" value="ECO:0007669"/>
    <property type="project" value="TreeGrafter"/>
</dbReference>
<dbReference type="GO" id="GO:0004020">
    <property type="term" value="F:adenylylsulfate kinase activity"/>
    <property type="evidence" value="ECO:0007669"/>
    <property type="project" value="UniProtKB-EC"/>
</dbReference>
<sequence length="209" mass="24421">MVKETRKKNIQEGFTVWITGLPYSGKKETGRILAERLDMIGYKTVVLIGGQIRRQYEKKLGFSKEEIYKNIRRIAFECKLLSENGVIAIAITISPYRDLREECRRLIGRYVEVYHKCPLEILKKRDKKGLFLRAEQGLLRNVAGISIPYEESEQPEVVIHAEKETPFKAASKILLRLKKLGFLEEADHSVLLKQEEKDIRKILRETWFK</sequence>
<dbReference type="CDD" id="cd02027">
    <property type="entry name" value="APSK"/>
    <property type="match status" value="1"/>
</dbReference>
<evidence type="ECO:0000256" key="5">
    <source>
        <dbReference type="ARBA" id="ARBA00022840"/>
    </source>
</evidence>
<evidence type="ECO:0000256" key="3">
    <source>
        <dbReference type="ARBA" id="ARBA00022679"/>
    </source>
</evidence>
<evidence type="ECO:0000256" key="6">
    <source>
        <dbReference type="RuleBase" id="RU004347"/>
    </source>
</evidence>
<dbReference type="GO" id="GO:0005524">
    <property type="term" value="F:ATP binding"/>
    <property type="evidence" value="ECO:0007669"/>
    <property type="project" value="UniProtKB-KW"/>
</dbReference>
<name>A0A0S7Y5K1_UNCSA</name>
<dbReference type="Gene3D" id="3.40.50.300">
    <property type="entry name" value="P-loop containing nucleotide triphosphate hydrolases"/>
    <property type="match status" value="1"/>
</dbReference>
<protein>
    <recommendedName>
        <fullName evidence="2 6">Adenylyl-sulfate kinase</fullName>
        <ecNumber evidence="2 6">2.7.1.25</ecNumber>
    </recommendedName>
</protein>
<dbReference type="GO" id="GO:0010134">
    <property type="term" value="P:sulfate assimilation via adenylyl sulfate reduction"/>
    <property type="evidence" value="ECO:0007669"/>
    <property type="project" value="TreeGrafter"/>
</dbReference>
<dbReference type="InterPro" id="IPR002891">
    <property type="entry name" value="APS"/>
</dbReference>
<comment type="caution">
    <text evidence="8">The sequence shown here is derived from an EMBL/GenBank/DDBJ whole genome shotgun (WGS) entry which is preliminary data.</text>
</comment>
<comment type="similarity">
    <text evidence="6">Belongs to the APS kinase family.</text>
</comment>
<keyword evidence="5 6" id="KW-0067">ATP-binding</keyword>
<evidence type="ECO:0000313" key="8">
    <source>
        <dbReference type="EMBL" id="KPJ70005.1"/>
    </source>
</evidence>
<dbReference type="InterPro" id="IPR059117">
    <property type="entry name" value="APS_kinase_dom"/>
</dbReference>
<keyword evidence="3 6" id="KW-0808">Transferase</keyword>
<dbReference type="GO" id="GO:0019379">
    <property type="term" value="P:sulfate assimilation, phosphoadenylyl sulfate reduction by phosphoadenylyl-sulfate reductase (thioredoxin)"/>
    <property type="evidence" value="ECO:0007669"/>
    <property type="project" value="TreeGrafter"/>
</dbReference>
<keyword evidence="4 6" id="KW-0547">Nucleotide-binding</keyword>
<evidence type="ECO:0000256" key="4">
    <source>
        <dbReference type="ARBA" id="ARBA00022741"/>
    </source>
</evidence>
<comment type="catalytic activity">
    <reaction evidence="1 6">
        <text>adenosine 5'-phosphosulfate + ATP = 3'-phosphoadenylyl sulfate + ADP + H(+)</text>
        <dbReference type="Rhea" id="RHEA:24152"/>
        <dbReference type="ChEBI" id="CHEBI:15378"/>
        <dbReference type="ChEBI" id="CHEBI:30616"/>
        <dbReference type="ChEBI" id="CHEBI:58243"/>
        <dbReference type="ChEBI" id="CHEBI:58339"/>
        <dbReference type="ChEBI" id="CHEBI:456216"/>
        <dbReference type="EC" id="2.7.1.25"/>
    </reaction>
</comment>
<dbReference type="NCBIfam" id="TIGR00455">
    <property type="entry name" value="apsK"/>
    <property type="match status" value="1"/>
</dbReference>
<evidence type="ECO:0000256" key="1">
    <source>
        <dbReference type="ARBA" id="ARBA00001823"/>
    </source>
</evidence>
<evidence type="ECO:0000313" key="9">
    <source>
        <dbReference type="Proteomes" id="UP000051861"/>
    </source>
</evidence>
<dbReference type="AlphaFoldDB" id="A0A0S7Y5K1"/>
<dbReference type="UniPathway" id="UPA00140">
    <property type="reaction ID" value="UER00205"/>
</dbReference>
<evidence type="ECO:0000259" key="7">
    <source>
        <dbReference type="Pfam" id="PF01583"/>
    </source>
</evidence>
<reference evidence="8 9" key="1">
    <citation type="journal article" date="2015" name="Microbiome">
        <title>Genomic resolution of linkages in carbon, nitrogen, and sulfur cycling among widespread estuary sediment bacteria.</title>
        <authorList>
            <person name="Baker B.J."/>
            <person name="Lazar C.S."/>
            <person name="Teske A.P."/>
            <person name="Dick G.J."/>
        </authorList>
    </citation>
    <scope>NUCLEOTIDE SEQUENCE [LARGE SCALE GENOMIC DNA]</scope>
    <source>
        <strain evidence="8">DG_54_3</strain>
    </source>
</reference>